<keyword evidence="2 4" id="KW-0479">Metal-binding</keyword>
<dbReference type="Proteomes" id="UP000002729">
    <property type="component" value="Unassembled WGS sequence"/>
</dbReference>
<feature type="binding site" evidence="4">
    <location>
        <position position="101"/>
    </location>
    <ligand>
        <name>Mg(2+)</name>
        <dbReference type="ChEBI" id="CHEBI:18420"/>
        <label>1</label>
        <note>catalytic</note>
    </ligand>
</feature>
<dbReference type="PANTHER" id="PTHR20854:SF4">
    <property type="entry name" value="INOSITOL-1-MONOPHOSPHATASE-RELATED"/>
    <property type="match status" value="1"/>
</dbReference>
<evidence type="ECO:0000313" key="6">
    <source>
        <dbReference type="EMBL" id="EGB08683.1"/>
    </source>
</evidence>
<feature type="signal peptide" evidence="5">
    <location>
        <begin position="1"/>
        <end position="15"/>
    </location>
</feature>
<evidence type="ECO:0008006" key="8">
    <source>
        <dbReference type="Google" id="ProtNLM"/>
    </source>
</evidence>
<accession>F0Y8P1</accession>
<dbReference type="GO" id="GO:0007165">
    <property type="term" value="P:signal transduction"/>
    <property type="evidence" value="ECO:0007669"/>
    <property type="project" value="TreeGrafter"/>
</dbReference>
<dbReference type="PANTHER" id="PTHR20854">
    <property type="entry name" value="INOSITOL MONOPHOSPHATASE"/>
    <property type="match status" value="1"/>
</dbReference>
<evidence type="ECO:0000256" key="1">
    <source>
        <dbReference type="ARBA" id="ARBA00009759"/>
    </source>
</evidence>
<dbReference type="Gene3D" id="3.30.540.10">
    <property type="entry name" value="Fructose-1,6-Bisphosphatase, subunit A, domain 1"/>
    <property type="match status" value="1"/>
</dbReference>
<feature type="binding site" evidence="4">
    <location>
        <position position="265"/>
    </location>
    <ligand>
        <name>Mg(2+)</name>
        <dbReference type="ChEBI" id="CHEBI:18420"/>
        <label>1</label>
        <note>catalytic</note>
    </ligand>
</feature>
<dbReference type="KEGG" id="aaf:AURANDRAFT_71596"/>
<dbReference type="SUPFAM" id="SSF56655">
    <property type="entry name" value="Carbohydrate phosphatase"/>
    <property type="match status" value="1"/>
</dbReference>
<dbReference type="GO" id="GO:0006020">
    <property type="term" value="P:inositol metabolic process"/>
    <property type="evidence" value="ECO:0007669"/>
    <property type="project" value="TreeGrafter"/>
</dbReference>
<dbReference type="GO" id="GO:0008934">
    <property type="term" value="F:inositol monophosphate 1-phosphatase activity"/>
    <property type="evidence" value="ECO:0007669"/>
    <property type="project" value="TreeGrafter"/>
</dbReference>
<evidence type="ECO:0000256" key="5">
    <source>
        <dbReference type="SAM" id="SignalP"/>
    </source>
</evidence>
<reference evidence="6 7" key="1">
    <citation type="journal article" date="2011" name="Proc. Natl. Acad. Sci. U.S.A.">
        <title>Niche of harmful alga Aureococcus anophagefferens revealed through ecogenomics.</title>
        <authorList>
            <person name="Gobler C.J."/>
            <person name="Berry D.L."/>
            <person name="Dyhrman S.T."/>
            <person name="Wilhelm S.W."/>
            <person name="Salamov A."/>
            <person name="Lobanov A.V."/>
            <person name="Zhang Y."/>
            <person name="Collier J.L."/>
            <person name="Wurch L.L."/>
            <person name="Kustka A.B."/>
            <person name="Dill B.D."/>
            <person name="Shah M."/>
            <person name="VerBerkmoes N.C."/>
            <person name="Kuo A."/>
            <person name="Terry A."/>
            <person name="Pangilinan J."/>
            <person name="Lindquist E.A."/>
            <person name="Lucas S."/>
            <person name="Paulsen I.T."/>
            <person name="Hattenrath-Lehmann T.K."/>
            <person name="Talmage S.C."/>
            <person name="Walker E.A."/>
            <person name="Koch F."/>
            <person name="Burson A.M."/>
            <person name="Marcoval M.A."/>
            <person name="Tang Y.Z."/>
            <person name="Lecleir G.R."/>
            <person name="Coyne K.J."/>
            <person name="Berg G.M."/>
            <person name="Bertrand E.M."/>
            <person name="Saito M.A."/>
            <person name="Gladyshev V.N."/>
            <person name="Grigoriev I.V."/>
        </authorList>
    </citation>
    <scope>NUCLEOTIDE SEQUENCE [LARGE SCALE GENOMIC DNA]</scope>
    <source>
        <strain evidence="7">CCMP 1984</strain>
    </source>
</reference>
<sequence>MALVAAMLCATLASGFEPQRCARRAATTRRAATSDAQLLDAACEAARAAGALIRGASSAGRAVAQSKANAKDLLTTTDVACQAAAAAVLAARVPESRLLGEEDVAPGGDAARRAAEAAFAGDGVVWALDPIDGTANFVDAIPLSAVSVAAVKCRSGAAPEVVAGAVYDPSRDELFGALRGAGAWCQRGDGARAPLAASPNALRDAVVYAGAPPTARALDPSLRGIAAVAPKARTMRLLGSAAIMLAYTAAGRGAAYFECDLAAWDTAAGALLVAEAGGLVTDAAGAPYGPLTRQIVAAGPGCHAELLATLDAVGGARLDD</sequence>
<feature type="binding site" evidence="4">
    <location>
        <position position="131"/>
    </location>
    <ligand>
        <name>Mg(2+)</name>
        <dbReference type="ChEBI" id="CHEBI:18420"/>
        <label>1</label>
        <note>catalytic</note>
    </ligand>
</feature>
<evidence type="ECO:0000256" key="2">
    <source>
        <dbReference type="ARBA" id="ARBA00022723"/>
    </source>
</evidence>
<dbReference type="OrthoDB" id="10254945at2759"/>
<dbReference type="GO" id="GO:0046872">
    <property type="term" value="F:metal ion binding"/>
    <property type="evidence" value="ECO:0007669"/>
    <property type="project" value="UniProtKB-KW"/>
</dbReference>
<dbReference type="GO" id="GO:0046854">
    <property type="term" value="P:phosphatidylinositol phosphate biosynthetic process"/>
    <property type="evidence" value="ECO:0007669"/>
    <property type="project" value="InterPro"/>
</dbReference>
<comment type="cofactor">
    <cofactor evidence="4">
        <name>Mg(2+)</name>
        <dbReference type="ChEBI" id="CHEBI:18420"/>
    </cofactor>
</comment>
<evidence type="ECO:0000256" key="4">
    <source>
        <dbReference type="PIRSR" id="PIRSR600760-2"/>
    </source>
</evidence>
<dbReference type="Pfam" id="PF00459">
    <property type="entry name" value="Inositol_P"/>
    <property type="match status" value="1"/>
</dbReference>
<organism evidence="7">
    <name type="scientific">Aureococcus anophagefferens</name>
    <name type="common">Harmful bloom alga</name>
    <dbReference type="NCBI Taxonomy" id="44056"/>
    <lineage>
        <taxon>Eukaryota</taxon>
        <taxon>Sar</taxon>
        <taxon>Stramenopiles</taxon>
        <taxon>Ochrophyta</taxon>
        <taxon>Pelagophyceae</taxon>
        <taxon>Pelagomonadales</taxon>
        <taxon>Pelagomonadaceae</taxon>
        <taxon>Aureococcus</taxon>
    </lineage>
</organism>
<dbReference type="AlphaFoldDB" id="F0Y8P1"/>
<evidence type="ECO:0000256" key="3">
    <source>
        <dbReference type="ARBA" id="ARBA00022842"/>
    </source>
</evidence>
<keyword evidence="7" id="KW-1185">Reference proteome</keyword>
<proteinExistence type="inferred from homology"/>
<name>F0Y8P1_AURAN</name>
<feature type="binding site" evidence="4">
    <location>
        <position position="132"/>
    </location>
    <ligand>
        <name>Mg(2+)</name>
        <dbReference type="ChEBI" id="CHEBI:18420"/>
        <label>1</label>
        <note>catalytic</note>
    </ligand>
</feature>
<dbReference type="EMBL" id="GL833127">
    <property type="protein sequence ID" value="EGB08683.1"/>
    <property type="molecule type" value="Genomic_DNA"/>
</dbReference>
<dbReference type="PRINTS" id="PR00377">
    <property type="entry name" value="IMPHPHTASES"/>
</dbReference>
<comment type="similarity">
    <text evidence="1">Belongs to the inositol monophosphatase superfamily.</text>
</comment>
<dbReference type="PROSITE" id="PS00630">
    <property type="entry name" value="IMP_2"/>
    <property type="match status" value="1"/>
</dbReference>
<keyword evidence="5" id="KW-0732">Signal</keyword>
<dbReference type="Gene3D" id="3.40.190.80">
    <property type="match status" value="1"/>
</dbReference>
<keyword evidence="3 4" id="KW-0460">Magnesium</keyword>
<dbReference type="InterPro" id="IPR000760">
    <property type="entry name" value="Inositol_monophosphatase-like"/>
</dbReference>
<feature type="chain" id="PRO_5012090487" description="Inositol-phosphate phosphatase" evidence="5">
    <location>
        <begin position="16"/>
        <end position="320"/>
    </location>
</feature>
<gene>
    <name evidence="6" type="ORF">AURANDRAFT_71596</name>
</gene>
<dbReference type="RefSeq" id="XP_009036673.1">
    <property type="nucleotide sequence ID" value="XM_009038425.1"/>
</dbReference>
<dbReference type="InParanoid" id="F0Y8P1"/>
<evidence type="ECO:0000313" key="7">
    <source>
        <dbReference type="Proteomes" id="UP000002729"/>
    </source>
</evidence>
<dbReference type="eggNOG" id="KOG2951">
    <property type="taxonomic scope" value="Eukaryota"/>
</dbReference>
<protein>
    <recommendedName>
        <fullName evidence="8">Inositol-phosphate phosphatase</fullName>
    </recommendedName>
</protein>
<dbReference type="OMA" id="QTIHYGR"/>
<dbReference type="InterPro" id="IPR020550">
    <property type="entry name" value="Inositol_monophosphatase_CS"/>
</dbReference>
<dbReference type="GeneID" id="20228299"/>
<feature type="binding site" evidence="4">
    <location>
        <position position="129"/>
    </location>
    <ligand>
        <name>Mg(2+)</name>
        <dbReference type="ChEBI" id="CHEBI:18420"/>
        <label>1</label>
        <note>catalytic</note>
    </ligand>
</feature>